<accession>A0A6B0YSK0</accession>
<keyword evidence="2" id="KW-0695">RNA-directed DNA polymerase</keyword>
<feature type="domain" description="Reverse transcriptase" evidence="1">
    <location>
        <begin position="1"/>
        <end position="322"/>
    </location>
</feature>
<name>A0A6B0YSK0_9CHLR</name>
<dbReference type="EMBL" id="VXRG01000065">
    <property type="protein sequence ID" value="MXY93251.1"/>
    <property type="molecule type" value="Genomic_DNA"/>
</dbReference>
<proteinExistence type="predicted"/>
<evidence type="ECO:0000313" key="2">
    <source>
        <dbReference type="EMBL" id="MXY93251.1"/>
    </source>
</evidence>
<dbReference type="CDD" id="cd01646">
    <property type="entry name" value="RT_Bac_retron_I"/>
    <property type="match status" value="1"/>
</dbReference>
<sequence>MAADHSDLPSRAIIQLSHKEAKEFLLKHESYLNFSLPPYFRFDDLISEVAKKLKKNFSFKKHCKSASRVERVNYTILNNKDGKLSWRPYELIHPVLYVSLVDQMTRKESWQEIVDRFTEFTSLPRISCLSLPVESLTTETDKAEQIKHWWMEVEQKSIELSLEYEFVVHTDLVDCYAAIYTHSIAWALHTREVAKENRTDMTLIGNVIDRHIQAMRNGQTNGIPQGSVLTDFIAEMVLGYADSELSCSIRKEGIEDYRILRYRDDYRIFVNNPLHGEIILRCLTKVVIELGLKLKSEKTKVSSEVIQTSIKDSKQDWVFRRTGDRLLQKQLLIIHDHCLKHPNSGSVRRALSEFGKRLERETKTDSPLPLISIVVDIAIRSPSAYPEAAAILSKLIELINNEGKERAIAVKVRDRFSALPHTGHMEMWLQRSTIKFAPDIEYCEPLCRLVCQESVPIWNDDWIDLKALKGVVDPAKIIDRKILREVGRVIQSEEIRIFDESYS</sequence>
<gene>
    <name evidence="2" type="ORF">F4Y42_07365</name>
</gene>
<protein>
    <submittedName>
        <fullName evidence="2">RNA-directed DNA polymerase</fullName>
    </submittedName>
</protein>
<dbReference type="GO" id="GO:0003964">
    <property type="term" value="F:RNA-directed DNA polymerase activity"/>
    <property type="evidence" value="ECO:0007669"/>
    <property type="project" value="UniProtKB-KW"/>
</dbReference>
<keyword evidence="2" id="KW-0548">Nucleotidyltransferase</keyword>
<keyword evidence="2" id="KW-0808">Transferase</keyword>
<dbReference type="PROSITE" id="PS50878">
    <property type="entry name" value="RT_POL"/>
    <property type="match status" value="1"/>
</dbReference>
<dbReference type="Pfam" id="PF00078">
    <property type="entry name" value="RVT_1"/>
    <property type="match status" value="1"/>
</dbReference>
<dbReference type="AlphaFoldDB" id="A0A6B0YSK0"/>
<reference evidence="2" key="1">
    <citation type="submission" date="2019-09" db="EMBL/GenBank/DDBJ databases">
        <title>Characterisation of the sponge microbiome using genome-centric metagenomics.</title>
        <authorList>
            <person name="Engelberts J.P."/>
            <person name="Robbins S.J."/>
            <person name="De Goeij J.M."/>
            <person name="Aranda M."/>
            <person name="Bell S.C."/>
            <person name="Webster N.S."/>
        </authorList>
    </citation>
    <scope>NUCLEOTIDE SEQUENCE</scope>
    <source>
        <strain evidence="2">SB0664_bin_27</strain>
    </source>
</reference>
<evidence type="ECO:0000259" key="1">
    <source>
        <dbReference type="PROSITE" id="PS50878"/>
    </source>
</evidence>
<organism evidence="2">
    <name type="scientific">Caldilineaceae bacterium SB0664_bin_27</name>
    <dbReference type="NCBI Taxonomy" id="2605260"/>
    <lineage>
        <taxon>Bacteria</taxon>
        <taxon>Bacillati</taxon>
        <taxon>Chloroflexota</taxon>
        <taxon>Caldilineae</taxon>
        <taxon>Caldilineales</taxon>
        <taxon>Caldilineaceae</taxon>
    </lineage>
</organism>
<dbReference type="InterPro" id="IPR000477">
    <property type="entry name" value="RT_dom"/>
</dbReference>
<comment type="caution">
    <text evidence="2">The sequence shown here is derived from an EMBL/GenBank/DDBJ whole genome shotgun (WGS) entry which is preliminary data.</text>
</comment>